<feature type="transmembrane region" description="Helical" evidence="1">
    <location>
        <begin position="21"/>
        <end position="40"/>
    </location>
</feature>
<dbReference type="AlphaFoldDB" id="A0A0V7ZE29"/>
<dbReference type="PANTHER" id="PTHR43471">
    <property type="entry name" value="ABC TRANSPORTER PERMEASE"/>
    <property type="match status" value="1"/>
</dbReference>
<evidence type="ECO:0000313" key="2">
    <source>
        <dbReference type="EMBL" id="KST62701.1"/>
    </source>
</evidence>
<keyword evidence="1" id="KW-1133">Transmembrane helix</keyword>
<gene>
    <name evidence="2" type="ORF">BC008_38400</name>
</gene>
<dbReference type="RefSeq" id="WP_027842955.1">
    <property type="nucleotide sequence ID" value="NZ_LMTZ01000151.1"/>
</dbReference>
<evidence type="ECO:0000313" key="3">
    <source>
        <dbReference type="Proteomes" id="UP000053372"/>
    </source>
</evidence>
<feature type="transmembrane region" description="Helical" evidence="1">
    <location>
        <begin position="236"/>
        <end position="254"/>
    </location>
</feature>
<protein>
    <submittedName>
        <fullName evidence="2">ABC transporter permease</fullName>
    </submittedName>
</protein>
<accession>A0A0V7ZE29</accession>
<dbReference type="OrthoDB" id="468402at2"/>
<keyword evidence="1" id="KW-0472">Membrane</keyword>
<dbReference type="Pfam" id="PF12679">
    <property type="entry name" value="ABC2_membrane_2"/>
    <property type="match status" value="1"/>
</dbReference>
<keyword evidence="3" id="KW-1185">Reference proteome</keyword>
<dbReference type="EMBL" id="LMTZ01000151">
    <property type="protein sequence ID" value="KST62701.1"/>
    <property type="molecule type" value="Genomic_DNA"/>
</dbReference>
<keyword evidence="1" id="KW-0812">Transmembrane</keyword>
<feature type="transmembrane region" description="Helical" evidence="1">
    <location>
        <begin position="55"/>
        <end position="77"/>
    </location>
</feature>
<feature type="transmembrane region" description="Helical" evidence="1">
    <location>
        <begin position="137"/>
        <end position="158"/>
    </location>
</feature>
<feature type="transmembrane region" description="Helical" evidence="1">
    <location>
        <begin position="98"/>
        <end position="125"/>
    </location>
</feature>
<dbReference type="GO" id="GO:0140359">
    <property type="term" value="F:ABC-type transporter activity"/>
    <property type="evidence" value="ECO:0007669"/>
    <property type="project" value="InterPro"/>
</dbReference>
<sequence>MSAGRIFVLASNVFKEVVRERIFYIIGFYGIILLALASLLPELAAATEHKMFPDFGLAAMSILGLIVAVFVGTGIVNKEIEKRTILMLIAKPVSRTEFVIGKYLGLIVVLTVLIAVMTAIFLSFLHYENIDYSLASIFIFVVFLLLQLSLITAVALALSIFTNQLLATALTFAVYLMGNISQDILELGRTSRSLSIERLTQALYLVVPDLSRLDFKDDVLYGLNALPQPQGLLFDAGYSLLYCIMILALTILIFSQREF</sequence>
<dbReference type="GO" id="GO:0005886">
    <property type="term" value="C:plasma membrane"/>
    <property type="evidence" value="ECO:0007669"/>
    <property type="project" value="UniProtKB-SubCell"/>
</dbReference>
<dbReference type="PANTHER" id="PTHR43471:SF10">
    <property type="entry name" value="SLL1107 PROTEIN"/>
    <property type="match status" value="1"/>
</dbReference>
<feature type="transmembrane region" description="Helical" evidence="1">
    <location>
        <begin position="165"/>
        <end position="185"/>
    </location>
</feature>
<proteinExistence type="predicted"/>
<name>A0A0V7ZE29_9CYAN</name>
<comment type="caution">
    <text evidence="2">The sequence shown here is derived from an EMBL/GenBank/DDBJ whole genome shotgun (WGS) entry which is preliminary data.</text>
</comment>
<evidence type="ECO:0000256" key="1">
    <source>
        <dbReference type="SAM" id="Phobius"/>
    </source>
</evidence>
<organism evidence="2 3">
    <name type="scientific">Mastigocoleus testarum BC008</name>
    <dbReference type="NCBI Taxonomy" id="371196"/>
    <lineage>
        <taxon>Bacteria</taxon>
        <taxon>Bacillati</taxon>
        <taxon>Cyanobacteriota</taxon>
        <taxon>Cyanophyceae</taxon>
        <taxon>Nostocales</taxon>
        <taxon>Hapalosiphonaceae</taxon>
        <taxon>Mastigocoleus</taxon>
    </lineage>
</organism>
<reference evidence="2 3" key="1">
    <citation type="journal article" date="2015" name="Genome Announc.">
        <title>Draft Genome of the Euendolithic (true boring) Cyanobacterium Mastigocoleus testarum strain BC008.</title>
        <authorList>
            <person name="Guida B.S."/>
            <person name="Garcia-Pichel F."/>
        </authorList>
    </citation>
    <scope>NUCLEOTIDE SEQUENCE [LARGE SCALE GENOMIC DNA]</scope>
    <source>
        <strain evidence="2 3">BC008</strain>
    </source>
</reference>
<dbReference type="Proteomes" id="UP000053372">
    <property type="component" value="Unassembled WGS sequence"/>
</dbReference>